<keyword evidence="2" id="KW-1185">Reference proteome</keyword>
<name>D3DHP7_HYDTT</name>
<dbReference type="KEGG" id="hth:HTH_0890"/>
<sequence>MAVQIGTITLNDAWIKNKWGGRYQKDNSVIKKKATAKKISSLILPPCSAKSKEEKRKENVIYAIDGTEYIINCNSAVPSDPLPPSGGVSVFSSSPGKAIVGETVSILVQMEKLTFRAVDIYGKFYKLTESDIITVKITDEYDQYVMKYVFCKEDGTAFGEGQITLTIETEEEDSTTSTNKDSSEKEVVINTCTSAQARALGLMLGTKTIIADSDVSFQALITEVNLEYVAEDMVDVAVRTRQGVDIYKGTVRFVVL</sequence>
<dbReference type="AlphaFoldDB" id="D3DHP7"/>
<proteinExistence type="predicted"/>
<dbReference type="Proteomes" id="UP000002574">
    <property type="component" value="Chromosome"/>
</dbReference>
<evidence type="ECO:0000313" key="2">
    <source>
        <dbReference type="Proteomes" id="UP000002574"/>
    </source>
</evidence>
<evidence type="ECO:0000313" key="1">
    <source>
        <dbReference type="EMBL" id="BAI69349.1"/>
    </source>
</evidence>
<dbReference type="EMBL" id="AP011112">
    <property type="protein sequence ID" value="BAI69349.1"/>
    <property type="molecule type" value="Genomic_DNA"/>
</dbReference>
<reference evidence="1 2" key="1">
    <citation type="journal article" date="2010" name="J. Bacteriol.">
        <title>Complete genome sequence of the thermophilic, obligately chemolithoautotrophic hydrogen-oxidizing bacterium Hydrogenobacter thermophilus TK-6.</title>
        <authorList>
            <person name="Arai H."/>
            <person name="Kanbe H."/>
            <person name="Ishii M."/>
            <person name="Igarashi Y."/>
        </authorList>
    </citation>
    <scope>NUCLEOTIDE SEQUENCE [LARGE SCALE GENOMIC DNA]</scope>
    <source>
        <strain evidence="2">DSM 6534 / IAM 12695 / TK-6 [Tokyo]</strain>
    </source>
</reference>
<dbReference type="RefSeq" id="WP_012963529.1">
    <property type="nucleotide sequence ID" value="NC_013799.1"/>
</dbReference>
<dbReference type="STRING" id="608538.HTH_0890"/>
<gene>
    <name evidence="1" type="ordered locus">HTH_0890</name>
</gene>
<accession>D3DHP7</accession>
<dbReference type="KEGG" id="hte:Hydth_0890"/>
<protein>
    <submittedName>
        <fullName evidence="1">Uncharacterized protein</fullName>
    </submittedName>
</protein>
<organism evidence="1 2">
    <name type="scientific">Hydrogenobacter thermophilus (strain DSM 6534 / IAM 12695 / TK-6)</name>
    <dbReference type="NCBI Taxonomy" id="608538"/>
    <lineage>
        <taxon>Bacteria</taxon>
        <taxon>Pseudomonadati</taxon>
        <taxon>Aquificota</taxon>
        <taxon>Aquificia</taxon>
        <taxon>Aquificales</taxon>
        <taxon>Aquificaceae</taxon>
        <taxon>Hydrogenobacter</taxon>
    </lineage>
</organism>